<keyword evidence="2" id="KW-0186">Copper</keyword>
<reference evidence="4 5" key="1">
    <citation type="journal article" date="2019" name="Int. J. Syst. Evol. Microbiol.">
        <title>The Global Catalogue of Microorganisms (GCM) 10K type strain sequencing project: providing services to taxonomists for standard genome sequencing and annotation.</title>
        <authorList>
            <consortium name="The Broad Institute Genomics Platform"/>
            <consortium name="The Broad Institute Genome Sequencing Center for Infectious Disease"/>
            <person name="Wu L."/>
            <person name="Ma J."/>
        </authorList>
    </citation>
    <scope>NUCLEOTIDE SEQUENCE [LARGE SCALE GENOMIC DNA]</scope>
    <source>
        <strain evidence="4 5">CGMCC 1.12543</strain>
    </source>
</reference>
<evidence type="ECO:0000259" key="3">
    <source>
        <dbReference type="Pfam" id="PF00127"/>
    </source>
</evidence>
<evidence type="ECO:0000313" key="5">
    <source>
        <dbReference type="Proteomes" id="UP001596099"/>
    </source>
</evidence>
<dbReference type="PROSITE" id="PS51318">
    <property type="entry name" value="TAT"/>
    <property type="match status" value="1"/>
</dbReference>
<keyword evidence="1" id="KW-0479">Metal-binding</keyword>
<evidence type="ECO:0000313" key="4">
    <source>
        <dbReference type="EMBL" id="MFC5972057.1"/>
    </source>
</evidence>
<dbReference type="AlphaFoldDB" id="A0ABD5RN72"/>
<gene>
    <name evidence="4" type="ORF">ACFPYI_12020</name>
</gene>
<evidence type="ECO:0000256" key="2">
    <source>
        <dbReference type="ARBA" id="ARBA00023008"/>
    </source>
</evidence>
<proteinExistence type="predicted"/>
<sequence length="207" mass="22236">MQQSKFPTISRRNVLKTAGAFSLLTTVGVGTALADKPERKGNNFGNGNGIGAFLNEKALYKPSPIWADGVVDMTEQDTVEVLSGAITNVEIPIEGFEEMEVAPVAFNPMAIKVTPGTTVTWVWPEYPIPIPHDVVSLDGLFNSGYRYPGGTASPGGPVLPDFSHIFDEPGNYLYYCTPHGAPRKVNGIGGEVYNEFGMRGAVIVTDE</sequence>
<organism evidence="4 5">
    <name type="scientific">Halomarina salina</name>
    <dbReference type="NCBI Taxonomy" id="1872699"/>
    <lineage>
        <taxon>Archaea</taxon>
        <taxon>Methanobacteriati</taxon>
        <taxon>Methanobacteriota</taxon>
        <taxon>Stenosarchaea group</taxon>
        <taxon>Halobacteria</taxon>
        <taxon>Halobacteriales</taxon>
        <taxon>Natronomonadaceae</taxon>
        <taxon>Halomarina</taxon>
    </lineage>
</organism>
<dbReference type="GO" id="GO:0046872">
    <property type="term" value="F:metal ion binding"/>
    <property type="evidence" value="ECO:0007669"/>
    <property type="project" value="UniProtKB-KW"/>
</dbReference>
<comment type="caution">
    <text evidence="4">The sequence shown here is derived from an EMBL/GenBank/DDBJ whole genome shotgun (WGS) entry which is preliminary data.</text>
</comment>
<dbReference type="InterPro" id="IPR000923">
    <property type="entry name" value="BlueCu_1"/>
</dbReference>
<name>A0ABD5RN72_9EURY</name>
<dbReference type="RefSeq" id="WP_247415043.1">
    <property type="nucleotide sequence ID" value="NZ_JALLGW010000001.1"/>
</dbReference>
<dbReference type="Proteomes" id="UP001596099">
    <property type="component" value="Unassembled WGS sequence"/>
</dbReference>
<dbReference type="InterPro" id="IPR006311">
    <property type="entry name" value="TAT_signal"/>
</dbReference>
<dbReference type="Gene3D" id="2.60.40.420">
    <property type="entry name" value="Cupredoxins - blue copper proteins"/>
    <property type="match status" value="1"/>
</dbReference>
<feature type="domain" description="Blue (type 1) copper" evidence="3">
    <location>
        <begin position="104"/>
        <end position="181"/>
    </location>
</feature>
<dbReference type="EMBL" id="JBHSQH010000001">
    <property type="protein sequence ID" value="MFC5972057.1"/>
    <property type="molecule type" value="Genomic_DNA"/>
</dbReference>
<dbReference type="SUPFAM" id="SSF49503">
    <property type="entry name" value="Cupredoxins"/>
    <property type="match status" value="1"/>
</dbReference>
<dbReference type="InterPro" id="IPR008972">
    <property type="entry name" value="Cupredoxin"/>
</dbReference>
<accession>A0ABD5RN72</accession>
<dbReference type="Pfam" id="PF00127">
    <property type="entry name" value="Copper-bind"/>
    <property type="match status" value="1"/>
</dbReference>
<keyword evidence="5" id="KW-1185">Reference proteome</keyword>
<evidence type="ECO:0000256" key="1">
    <source>
        <dbReference type="ARBA" id="ARBA00022723"/>
    </source>
</evidence>
<protein>
    <submittedName>
        <fullName evidence="4">Plastocyanin/azurin family copper-binding protein</fullName>
    </submittedName>
</protein>